<feature type="compositionally biased region" description="Polar residues" evidence="7">
    <location>
        <begin position="181"/>
        <end position="193"/>
    </location>
</feature>
<keyword evidence="4 8" id="KW-1133">Transmembrane helix</keyword>
<evidence type="ECO:0000256" key="1">
    <source>
        <dbReference type="ARBA" id="ARBA00004479"/>
    </source>
</evidence>
<keyword evidence="6" id="KW-0325">Glycoprotein</keyword>
<evidence type="ECO:0000256" key="2">
    <source>
        <dbReference type="ARBA" id="ARBA00022692"/>
    </source>
</evidence>
<feature type="region of interest" description="Disordered" evidence="7">
    <location>
        <begin position="158"/>
        <end position="193"/>
    </location>
</feature>
<dbReference type="SMART" id="SM00765">
    <property type="entry name" value="MANEC"/>
    <property type="match status" value="1"/>
</dbReference>
<reference evidence="11" key="1">
    <citation type="submission" date="2011-12" db="EMBL/GenBank/DDBJ databases">
        <title>The Draft Genome of Lepisosteus oculatus.</title>
        <authorList>
            <consortium name="The Broad Institute Genome Assembly &amp; Analysis Group"/>
            <consortium name="Computational R&amp;D Group"/>
            <consortium name="and Sequencing Platform"/>
            <person name="Di Palma F."/>
            <person name="Alfoldi J."/>
            <person name="Johnson J."/>
            <person name="Berlin A."/>
            <person name="Gnerre S."/>
            <person name="Jaffe D."/>
            <person name="MacCallum I."/>
            <person name="Young S."/>
            <person name="Walker B.J."/>
            <person name="Lander E.S."/>
            <person name="Lindblad-Toh K."/>
        </authorList>
    </citation>
    <scope>NUCLEOTIDE SEQUENCE [LARGE SCALE GENOMIC DNA]</scope>
</reference>
<keyword evidence="5 8" id="KW-0472">Membrane</keyword>
<feature type="transmembrane region" description="Helical" evidence="8">
    <location>
        <begin position="309"/>
        <end position="333"/>
    </location>
</feature>
<organism evidence="10 11">
    <name type="scientific">Lepisosteus oculatus</name>
    <name type="common">Spotted gar</name>
    <dbReference type="NCBI Taxonomy" id="7918"/>
    <lineage>
        <taxon>Eukaryota</taxon>
        <taxon>Metazoa</taxon>
        <taxon>Chordata</taxon>
        <taxon>Craniata</taxon>
        <taxon>Vertebrata</taxon>
        <taxon>Euteleostomi</taxon>
        <taxon>Actinopterygii</taxon>
        <taxon>Neopterygii</taxon>
        <taxon>Holostei</taxon>
        <taxon>Semionotiformes</taxon>
        <taxon>Lepisosteidae</taxon>
        <taxon>Lepisosteus</taxon>
    </lineage>
</organism>
<dbReference type="InterPro" id="IPR011106">
    <property type="entry name" value="MANSC_N"/>
</dbReference>
<dbReference type="GeneID" id="102687436"/>
<evidence type="ECO:0000259" key="9">
    <source>
        <dbReference type="PROSITE" id="PS50986"/>
    </source>
</evidence>
<keyword evidence="3" id="KW-0732">Signal</keyword>
<evidence type="ECO:0000256" key="4">
    <source>
        <dbReference type="ARBA" id="ARBA00022989"/>
    </source>
</evidence>
<dbReference type="KEGG" id="loc:102687436"/>
<evidence type="ECO:0000256" key="3">
    <source>
        <dbReference type="ARBA" id="ARBA00022729"/>
    </source>
</evidence>
<evidence type="ECO:0000256" key="7">
    <source>
        <dbReference type="SAM" id="MobiDB-lite"/>
    </source>
</evidence>
<comment type="subcellular location">
    <subcellularLocation>
        <location evidence="1">Membrane</location>
        <topology evidence="1">Single-pass type I membrane protein</topology>
    </subcellularLocation>
</comment>
<keyword evidence="11" id="KW-1185">Reference proteome</keyword>
<dbReference type="Pfam" id="PF07502">
    <property type="entry name" value="MANEC"/>
    <property type="match status" value="1"/>
</dbReference>
<dbReference type="PANTHER" id="PTHR46876:SF1">
    <property type="entry name" value="LOW-DENSITY LIPOPROTEIN RECEPTOR-RELATED PROTEIN 11"/>
    <property type="match status" value="1"/>
</dbReference>
<evidence type="ECO:0000256" key="8">
    <source>
        <dbReference type="SAM" id="Phobius"/>
    </source>
</evidence>
<dbReference type="Ensembl" id="ENSLOCT00000020655.1">
    <property type="protein sequence ID" value="ENSLOCP00000020620.1"/>
    <property type="gene ID" value="ENSLOCG00000016690.1"/>
</dbReference>
<dbReference type="AlphaFoldDB" id="W5NJ11"/>
<feature type="domain" description="MANSC" evidence="9">
    <location>
        <begin position="50"/>
        <end position="130"/>
    </location>
</feature>
<keyword evidence="2 8" id="KW-0812">Transmembrane</keyword>
<dbReference type="STRING" id="7918.ENSLOCP00000020620"/>
<protein>
    <submittedName>
        <fullName evidence="10">MANSC domain containing 4</fullName>
    </submittedName>
</protein>
<dbReference type="Proteomes" id="UP000018468">
    <property type="component" value="Linkage group LG8"/>
</dbReference>
<dbReference type="GeneTree" id="ENSGT00940000153377"/>
<proteinExistence type="predicted"/>
<evidence type="ECO:0000256" key="5">
    <source>
        <dbReference type="ARBA" id="ARBA00023136"/>
    </source>
</evidence>
<dbReference type="OMA" id="IHDNINC"/>
<dbReference type="PANTHER" id="PTHR46876">
    <property type="entry name" value="LOW-DENSITY LIPOPROTEIN RECEPTOR-RELATED PROTEIN 11"/>
    <property type="match status" value="1"/>
</dbReference>
<dbReference type="InterPro" id="IPR013980">
    <property type="entry name" value="MANSC_dom"/>
</dbReference>
<dbReference type="eggNOG" id="ENOG502RZQD">
    <property type="taxonomic scope" value="Eukaryota"/>
</dbReference>
<dbReference type="GO" id="GO:0016020">
    <property type="term" value="C:membrane"/>
    <property type="evidence" value="ECO:0007669"/>
    <property type="project" value="UniProtKB-SubCell"/>
</dbReference>
<evidence type="ECO:0000313" key="11">
    <source>
        <dbReference type="Proteomes" id="UP000018468"/>
    </source>
</evidence>
<dbReference type="HOGENOM" id="CLU_071212_0_0_1"/>
<sequence>MFSTSKHDLMLWHTPAMTATWGVLMILGLLCNTESKCSPTTFYKNCWIRRFPGIFIDLVESQRKGAQLLKFYQEDTAMNCSKACCLTRNVSCNLAVFHYETTENSVNCFHFNCPTLESCILRRRSNVILYNITKGVDPDLLVFGKYFTSSLRLWPNLSTSRSNTSESSSLDKRQFHRPPLSSFTSQTSPDMKVLTSPQQADWGMRKTTQTTSIFVSTPQASVHSTVNTLAVEAVMGNTTLQPILNTSPAGNLTAVSAVTKPYSNIVVPVNFDSSKQYPNDTKGYVMRNHTSEEAPGHLRPVWELATGALLAPVIICSSILLACCCTILFAVGWRSRKRGHYKTTWRIKRGSMRLIKYVIVRESL</sequence>
<dbReference type="Bgee" id="ENSLOCG00000016690">
    <property type="expression patterns" value="Expressed in brain and 1 other cell type or tissue"/>
</dbReference>
<name>W5NJ11_LEPOC</name>
<reference evidence="10" key="2">
    <citation type="submission" date="2025-08" db="UniProtKB">
        <authorList>
            <consortium name="Ensembl"/>
        </authorList>
    </citation>
    <scope>IDENTIFICATION</scope>
</reference>
<feature type="compositionally biased region" description="Low complexity" evidence="7">
    <location>
        <begin position="158"/>
        <end position="168"/>
    </location>
</feature>
<dbReference type="InParanoid" id="W5NJ11"/>
<accession>W5NJ11</accession>
<evidence type="ECO:0000256" key="6">
    <source>
        <dbReference type="ARBA" id="ARBA00023180"/>
    </source>
</evidence>
<dbReference type="OrthoDB" id="9447308at2759"/>
<dbReference type="PROSITE" id="PS50986">
    <property type="entry name" value="MANSC"/>
    <property type="match status" value="1"/>
</dbReference>
<evidence type="ECO:0000313" key="10">
    <source>
        <dbReference type="Ensembl" id="ENSLOCP00000020620.1"/>
    </source>
</evidence>
<dbReference type="EMBL" id="AHAT01025768">
    <property type="status" value="NOT_ANNOTATED_CDS"/>
    <property type="molecule type" value="Genomic_DNA"/>
</dbReference>
<reference evidence="10" key="3">
    <citation type="submission" date="2025-09" db="UniProtKB">
        <authorList>
            <consortium name="Ensembl"/>
        </authorList>
    </citation>
    <scope>IDENTIFICATION</scope>
</reference>